<evidence type="ECO:0000256" key="1">
    <source>
        <dbReference type="ARBA" id="ARBA00010926"/>
    </source>
</evidence>
<feature type="region of interest" description="Disordered" evidence="3">
    <location>
        <begin position="91"/>
        <end position="117"/>
    </location>
</feature>
<feature type="region of interest" description="Disordered" evidence="3">
    <location>
        <begin position="519"/>
        <end position="539"/>
    </location>
</feature>
<comment type="caution">
    <text evidence="5">The sequence shown here is derived from an EMBL/GenBank/DDBJ whole genome shotgun (WGS) entry which is preliminary data.</text>
</comment>
<feature type="compositionally biased region" description="Basic and acidic residues" evidence="3">
    <location>
        <begin position="171"/>
        <end position="208"/>
    </location>
</feature>
<reference evidence="5" key="1">
    <citation type="submission" date="2020-11" db="EMBL/GenBank/DDBJ databases">
        <authorList>
            <consortium name="DOE Joint Genome Institute"/>
            <person name="Ahrendt S."/>
            <person name="Riley R."/>
            <person name="Andreopoulos W."/>
            <person name="Labutti K."/>
            <person name="Pangilinan J."/>
            <person name="Ruiz-Duenas F.J."/>
            <person name="Barrasa J.M."/>
            <person name="Sanchez-Garcia M."/>
            <person name="Camarero S."/>
            <person name="Miyauchi S."/>
            <person name="Serrano A."/>
            <person name="Linde D."/>
            <person name="Babiker R."/>
            <person name="Drula E."/>
            <person name="Ayuso-Fernandez I."/>
            <person name="Pacheco R."/>
            <person name="Padilla G."/>
            <person name="Ferreira P."/>
            <person name="Barriuso J."/>
            <person name="Kellner H."/>
            <person name="Castanera R."/>
            <person name="Alfaro M."/>
            <person name="Ramirez L."/>
            <person name="Pisabarro A.G."/>
            <person name="Kuo A."/>
            <person name="Tritt A."/>
            <person name="Lipzen A."/>
            <person name="He G."/>
            <person name="Yan M."/>
            <person name="Ng V."/>
            <person name="Cullen D."/>
            <person name="Martin F."/>
            <person name="Rosso M.-N."/>
            <person name="Henrissat B."/>
            <person name="Hibbett D."/>
            <person name="Martinez A.T."/>
            <person name="Grigoriev I.V."/>
        </authorList>
    </citation>
    <scope>NUCLEOTIDE SEQUENCE</scope>
    <source>
        <strain evidence="5">CIRM-BRFM 674</strain>
    </source>
</reference>
<dbReference type="InterPro" id="IPR014756">
    <property type="entry name" value="Ig_E-set"/>
</dbReference>
<dbReference type="InterPro" id="IPR037256">
    <property type="entry name" value="ASC_dom_sf"/>
</dbReference>
<name>A0A9P5ZE43_9AGAR</name>
<dbReference type="SMART" id="SM01010">
    <property type="entry name" value="AMPKBI"/>
    <property type="match status" value="1"/>
</dbReference>
<feature type="region of interest" description="Disordered" evidence="3">
    <location>
        <begin position="25"/>
        <end position="69"/>
    </location>
</feature>
<dbReference type="Pfam" id="PF04739">
    <property type="entry name" value="AMPKBI"/>
    <property type="match status" value="1"/>
</dbReference>
<dbReference type="SUPFAM" id="SSF160219">
    <property type="entry name" value="AMPKBI-like"/>
    <property type="match status" value="1"/>
</dbReference>
<protein>
    <recommendedName>
        <fullName evidence="4">Association with the SNF1 complex (ASC) domain-containing protein</fullName>
    </recommendedName>
</protein>
<feature type="region of interest" description="Disordered" evidence="3">
    <location>
        <begin position="149"/>
        <end position="285"/>
    </location>
</feature>
<dbReference type="InterPro" id="IPR013783">
    <property type="entry name" value="Ig-like_fold"/>
</dbReference>
<feature type="compositionally biased region" description="Polar residues" evidence="3">
    <location>
        <begin position="557"/>
        <end position="567"/>
    </location>
</feature>
<dbReference type="EMBL" id="MU155133">
    <property type="protein sequence ID" value="KAF9485762.1"/>
    <property type="molecule type" value="Genomic_DNA"/>
</dbReference>
<dbReference type="InterPro" id="IPR006828">
    <property type="entry name" value="ASC_dom"/>
</dbReference>
<proteinExistence type="inferred from homology"/>
<feature type="region of interest" description="Disordered" evidence="3">
    <location>
        <begin position="712"/>
        <end position="810"/>
    </location>
</feature>
<evidence type="ECO:0000313" key="6">
    <source>
        <dbReference type="Proteomes" id="UP000807469"/>
    </source>
</evidence>
<feature type="compositionally biased region" description="Low complexity" evidence="3">
    <location>
        <begin position="25"/>
        <end position="54"/>
    </location>
</feature>
<evidence type="ECO:0000313" key="5">
    <source>
        <dbReference type="EMBL" id="KAF9485762.1"/>
    </source>
</evidence>
<feature type="region of interest" description="Disordered" evidence="3">
    <location>
        <begin position="449"/>
        <end position="474"/>
    </location>
</feature>
<dbReference type="GO" id="GO:0005737">
    <property type="term" value="C:cytoplasm"/>
    <property type="evidence" value="ECO:0007669"/>
    <property type="project" value="TreeGrafter"/>
</dbReference>
<feature type="compositionally biased region" description="Low complexity" evidence="3">
    <location>
        <begin position="724"/>
        <end position="735"/>
    </location>
</feature>
<dbReference type="Gene3D" id="2.60.40.10">
    <property type="entry name" value="Immunoglobulins"/>
    <property type="match status" value="1"/>
</dbReference>
<feature type="region of interest" description="Disordered" evidence="3">
    <location>
        <begin position="1"/>
        <end position="20"/>
    </location>
</feature>
<dbReference type="CDD" id="cd02859">
    <property type="entry name" value="E_set_AMPKbeta_like_N"/>
    <property type="match status" value="1"/>
</dbReference>
<dbReference type="Proteomes" id="UP000807469">
    <property type="component" value="Unassembled WGS sequence"/>
</dbReference>
<evidence type="ECO:0000259" key="4">
    <source>
        <dbReference type="SMART" id="SM01010"/>
    </source>
</evidence>
<dbReference type="GO" id="GO:0005634">
    <property type="term" value="C:nucleus"/>
    <property type="evidence" value="ECO:0007669"/>
    <property type="project" value="TreeGrafter"/>
</dbReference>
<dbReference type="SUPFAM" id="SSF81296">
    <property type="entry name" value="E set domains"/>
    <property type="match status" value="1"/>
</dbReference>
<evidence type="ECO:0000256" key="2">
    <source>
        <dbReference type="ARBA" id="ARBA00038216"/>
    </source>
</evidence>
<dbReference type="GO" id="GO:0007165">
    <property type="term" value="P:signal transduction"/>
    <property type="evidence" value="ECO:0007669"/>
    <property type="project" value="TreeGrafter"/>
</dbReference>
<feature type="compositionally biased region" description="Low complexity" evidence="3">
    <location>
        <begin position="232"/>
        <end position="246"/>
    </location>
</feature>
<feature type="domain" description="Association with the SNF1 complex (ASC)" evidence="4">
    <location>
        <begin position="476"/>
        <end position="914"/>
    </location>
</feature>
<dbReference type="Pfam" id="PF16561">
    <property type="entry name" value="AMPK1_CBM"/>
    <property type="match status" value="1"/>
</dbReference>
<dbReference type="PANTHER" id="PTHR10343">
    <property type="entry name" value="5'-AMP-ACTIVATED PROTEIN KINASE , BETA SUBUNIT"/>
    <property type="match status" value="1"/>
</dbReference>
<keyword evidence="6" id="KW-1185">Reference proteome</keyword>
<dbReference type="PANTHER" id="PTHR10343:SF81">
    <property type="entry name" value="CRUCIFORM DNA-RECOGNIZING PROTEIN 1-RELATED"/>
    <property type="match status" value="1"/>
</dbReference>
<dbReference type="InterPro" id="IPR032640">
    <property type="entry name" value="AMPK1_CBM"/>
</dbReference>
<dbReference type="GO" id="GO:0019901">
    <property type="term" value="F:protein kinase binding"/>
    <property type="evidence" value="ECO:0007669"/>
    <property type="project" value="TreeGrafter"/>
</dbReference>
<comment type="similarity">
    <text evidence="2">Belongs to the CRP1/MDG1 family.</text>
</comment>
<gene>
    <name evidence="5" type="ORF">BDN70DRAFT_927131</name>
</gene>
<sequence length="914" mass="96580">MGNSASSPATNRPPPSQAQQALLLAAQGQSTAQPPSTAQSTTTPTRVRTPSISPGPGNPHRSLRTKKRSLELPDLASLSLTPAASPYTAAAIAGRQQAPTKTQSIPIPVSPQANNPFNHYQAANELEPVQRATVILPSTTDMRREYASTMYQPPPSTHQPFPPAPRRGHRAERQDRERQDRQERQERQDRQDREKQERQDRLAREQYNRDAQQQARYSEGTHRATQAPPAYPRGRQQAPSSRQQAAHVQRIQALYDSSLEPPAPPSSPAEPSHAQQRQRRQEVVRSSIPILLGKKTIPPPPVEEVKSTLVEEPIFEAVPIKITWKGGGDEVVLARAGDDEWKGRQPMQREGPDSNVWSVTVDLLPGTHHVRFLVDDIWRVADDLPAAVDDQGSLANYVAVPFTTTIAAVTGTATPDVLPTPVIPPAAPPALVLPPPPIKRIVPGQSFWSAESSADGDDDDLTSPRPPKIDIKNHPHASPAAVAYIQATWTDVFPPELIEAAKEEEAYLNASAGQYDGHGQTRVTGFVPAPNIPPAPGLPRHLEKLILNSKVGEQKTAPASNTSNAGSSPRRGGKKDSAALAGGVGSGQAQAKRERRGERDREDRDRRDRENRGDRERTTRSRRGNLPPAPPPSETGDDDVYEESYSAAAALAATQSPYMPANLLKGYAGQMNTGAAIQASLAASSGGQSSSLPTGSSAGGYAGGVPTSSSGGALATNGSGGASGATSTAASGTTTPQPSGSNGSATPTGQMSPHQTPPKGVPQWGVIQSRTSGGGAGTTSPPITRREQAAGGGASSSFSTTTPNGIAANGNPNGNGYATAPYASQGFAGPGFGLVAGYTAPSAMERTALSGSRAITLDDANMPPLTDDNSVLPVPSHVVLHHLCTSAIRNGVLAVANTTRYRKKYLTIIYYKPT</sequence>
<dbReference type="Gene3D" id="6.20.250.60">
    <property type="match status" value="1"/>
</dbReference>
<comment type="similarity">
    <text evidence="1">Belongs to the 5'-AMP-activated protein kinase beta subunit family.</text>
</comment>
<feature type="compositionally biased region" description="Polar residues" evidence="3">
    <location>
        <begin position="1"/>
        <end position="10"/>
    </location>
</feature>
<dbReference type="AlphaFoldDB" id="A0A9P5ZE43"/>
<dbReference type="GO" id="GO:0031588">
    <property type="term" value="C:nucleotide-activated protein kinase complex"/>
    <property type="evidence" value="ECO:0007669"/>
    <property type="project" value="TreeGrafter"/>
</dbReference>
<feature type="compositionally biased region" description="Pro residues" evidence="3">
    <location>
        <begin position="152"/>
        <end position="165"/>
    </location>
</feature>
<evidence type="ECO:0000256" key="3">
    <source>
        <dbReference type="SAM" id="MobiDB-lite"/>
    </source>
</evidence>
<dbReference type="OrthoDB" id="531008at2759"/>
<feature type="region of interest" description="Disordered" evidence="3">
    <location>
        <begin position="551"/>
        <end position="639"/>
    </location>
</feature>
<feature type="compositionally biased region" description="Low complexity" evidence="3">
    <location>
        <begin position="795"/>
        <end position="810"/>
    </location>
</feature>
<accession>A0A9P5ZE43</accession>
<feature type="compositionally biased region" description="Polar residues" evidence="3">
    <location>
        <begin position="97"/>
        <end position="117"/>
    </location>
</feature>
<feature type="compositionally biased region" description="Polar residues" evidence="3">
    <location>
        <begin position="736"/>
        <end position="754"/>
    </location>
</feature>
<dbReference type="InterPro" id="IPR050827">
    <property type="entry name" value="CRP1_MDG1_kinase"/>
</dbReference>
<feature type="compositionally biased region" description="Basic and acidic residues" evidence="3">
    <location>
        <begin position="591"/>
        <end position="619"/>
    </location>
</feature>
<organism evidence="5 6">
    <name type="scientific">Pholiota conissans</name>
    <dbReference type="NCBI Taxonomy" id="109636"/>
    <lineage>
        <taxon>Eukaryota</taxon>
        <taxon>Fungi</taxon>
        <taxon>Dikarya</taxon>
        <taxon>Basidiomycota</taxon>
        <taxon>Agaricomycotina</taxon>
        <taxon>Agaricomycetes</taxon>
        <taxon>Agaricomycetidae</taxon>
        <taxon>Agaricales</taxon>
        <taxon>Agaricineae</taxon>
        <taxon>Strophariaceae</taxon>
        <taxon>Pholiota</taxon>
    </lineage>
</organism>